<evidence type="ECO:0000256" key="2">
    <source>
        <dbReference type="ARBA" id="ARBA00023002"/>
    </source>
</evidence>
<dbReference type="InterPro" id="IPR020828">
    <property type="entry name" value="GlycerAld_3-P_DH_NAD(P)-bd"/>
</dbReference>
<feature type="domain" description="Glyceraldehyde 3-phosphate dehydrogenase NAD(P) binding" evidence="4">
    <location>
        <begin position="3"/>
        <end position="152"/>
    </location>
</feature>
<dbReference type="SMART" id="SM00846">
    <property type="entry name" value="Gp_dh_N"/>
    <property type="match status" value="1"/>
</dbReference>
<evidence type="ECO:0000313" key="5">
    <source>
        <dbReference type="EMBL" id="MFC5627551.1"/>
    </source>
</evidence>
<dbReference type="Gene3D" id="3.30.360.10">
    <property type="entry name" value="Dihydrodipicolinate Reductase, domain 2"/>
    <property type="match status" value="1"/>
</dbReference>
<dbReference type="InterPro" id="IPR036291">
    <property type="entry name" value="NAD(P)-bd_dom_sf"/>
</dbReference>
<proteinExistence type="inferred from homology"/>
<evidence type="ECO:0000256" key="3">
    <source>
        <dbReference type="RuleBase" id="RU000397"/>
    </source>
</evidence>
<dbReference type="PANTHER" id="PTHR43148">
    <property type="entry name" value="GLYCERALDEHYDE-3-PHOSPHATE DEHYDROGENASE 2"/>
    <property type="match status" value="1"/>
</dbReference>
<dbReference type="InterPro" id="IPR006424">
    <property type="entry name" value="Glyceraldehyde-3-P_DH_1"/>
</dbReference>
<dbReference type="NCBIfam" id="TIGR01534">
    <property type="entry name" value="GAPDH-I"/>
    <property type="match status" value="1"/>
</dbReference>
<keyword evidence="6" id="KW-1185">Reference proteome</keyword>
<accession>A0ABW0U3X2</accession>
<dbReference type="CDD" id="cd05214">
    <property type="entry name" value="GAPDH_I_N"/>
    <property type="match status" value="1"/>
</dbReference>
<dbReference type="PRINTS" id="PR00078">
    <property type="entry name" value="G3PDHDRGNASE"/>
</dbReference>
<comment type="caution">
    <text evidence="5">The sequence shown here is derived from an EMBL/GenBank/DDBJ whole genome shotgun (WGS) entry which is preliminary data.</text>
</comment>
<name>A0ABW0U3X2_9BACI</name>
<dbReference type="RefSeq" id="WP_270895575.1">
    <property type="nucleotide sequence ID" value="NZ_JBHSPF010000007.1"/>
</dbReference>
<protein>
    <submittedName>
        <fullName evidence="5">Type I glyceraldehyde-3-phosphate dehydrogenase</fullName>
    </submittedName>
</protein>
<dbReference type="InterPro" id="IPR020829">
    <property type="entry name" value="GlycerAld_3-P_DH_cat"/>
</dbReference>
<comment type="similarity">
    <text evidence="1 3">Belongs to the glyceraldehyde-3-phosphate dehydrogenase family.</text>
</comment>
<dbReference type="Pfam" id="PF00044">
    <property type="entry name" value="Gp_dh_N"/>
    <property type="match status" value="1"/>
</dbReference>
<evidence type="ECO:0000256" key="1">
    <source>
        <dbReference type="ARBA" id="ARBA00007406"/>
    </source>
</evidence>
<gene>
    <name evidence="5" type="primary">gap</name>
    <name evidence="5" type="ORF">ACFPTR_01390</name>
</gene>
<evidence type="ECO:0000313" key="6">
    <source>
        <dbReference type="Proteomes" id="UP001596143"/>
    </source>
</evidence>
<dbReference type="SUPFAM" id="SSF55347">
    <property type="entry name" value="Glyceraldehyde-3-phosphate dehydrogenase-like, C-terminal domain"/>
    <property type="match status" value="1"/>
</dbReference>
<dbReference type="InterPro" id="IPR020831">
    <property type="entry name" value="GlycerAld/Erythrose_P_DH"/>
</dbReference>
<dbReference type="Pfam" id="PF02800">
    <property type="entry name" value="Gp_dh_C"/>
    <property type="match status" value="1"/>
</dbReference>
<keyword evidence="2" id="KW-0560">Oxidoreductase</keyword>
<evidence type="ECO:0000259" key="4">
    <source>
        <dbReference type="SMART" id="SM00846"/>
    </source>
</evidence>
<reference evidence="6" key="1">
    <citation type="journal article" date="2019" name="Int. J. Syst. Evol. Microbiol.">
        <title>The Global Catalogue of Microorganisms (GCM) 10K type strain sequencing project: providing services to taxonomists for standard genome sequencing and annotation.</title>
        <authorList>
            <consortium name="The Broad Institute Genomics Platform"/>
            <consortium name="The Broad Institute Genome Sequencing Center for Infectious Disease"/>
            <person name="Wu L."/>
            <person name="Ma J."/>
        </authorList>
    </citation>
    <scope>NUCLEOTIDE SEQUENCE [LARGE SCALE GENOMIC DNA]</scope>
    <source>
        <strain evidence="6">CGMCC 1.15790</strain>
    </source>
</reference>
<dbReference type="Proteomes" id="UP001596143">
    <property type="component" value="Unassembled WGS sequence"/>
</dbReference>
<organism evidence="5 6">
    <name type="scientific">Aliibacillus thermotolerans</name>
    <dbReference type="NCBI Taxonomy" id="1834418"/>
    <lineage>
        <taxon>Bacteria</taxon>
        <taxon>Bacillati</taxon>
        <taxon>Bacillota</taxon>
        <taxon>Bacilli</taxon>
        <taxon>Bacillales</taxon>
        <taxon>Bacillaceae</taxon>
        <taxon>Aliibacillus</taxon>
    </lineage>
</organism>
<dbReference type="Gene3D" id="3.40.50.720">
    <property type="entry name" value="NAD(P)-binding Rossmann-like Domain"/>
    <property type="match status" value="1"/>
</dbReference>
<dbReference type="EMBL" id="JBHSPF010000007">
    <property type="protein sequence ID" value="MFC5627551.1"/>
    <property type="molecule type" value="Genomic_DNA"/>
</dbReference>
<sequence length="334" mass="36578">MPINVGINGFGRIGRSFFRAIQNNSDIRVKLINDITDTEMLGHLLKYDSVHGKLEKEISVEGDTLRIGEHIVTVSNESEPKNIKWKEADVDYVIEATGLFRTKESASAHIKAGAKKVIITAPGKEVDATFVVGVNEETYNPTEHHVVSNASCTTNCVAPVAKILYERFGIKRGMMTTVHSYTTDQQILDLPHKDYRRARAAAMNIIPTTTGALTATGFVLPALKGKLTGGAIRVPTPNVSLIDFVVELEKNDTTVTEINEAFKEAAKGELRGILAYSDEPLVSGDYNSSSYSAIVDGLSTQVLDGNLVKVIAWYDNEFGYSNRVADLVMHMSQQ</sequence>
<dbReference type="SUPFAM" id="SSF51735">
    <property type="entry name" value="NAD(P)-binding Rossmann-fold domains"/>
    <property type="match status" value="1"/>
</dbReference>
<dbReference type="PIRSF" id="PIRSF000149">
    <property type="entry name" value="GAP_DH"/>
    <property type="match status" value="1"/>
</dbReference>
<dbReference type="CDD" id="cd18126">
    <property type="entry name" value="GAPDH_I_C"/>
    <property type="match status" value="1"/>
</dbReference>